<name>A0AAD4XJA6_9MAGN</name>
<accession>A0AAD4XJA6</accession>
<feature type="region of interest" description="Disordered" evidence="1">
    <location>
        <begin position="70"/>
        <end position="117"/>
    </location>
</feature>
<reference evidence="2" key="1">
    <citation type="submission" date="2022-04" db="EMBL/GenBank/DDBJ databases">
        <title>A functionally conserved STORR gene fusion in Papaver species that diverged 16.8 million years ago.</title>
        <authorList>
            <person name="Catania T."/>
        </authorList>
    </citation>
    <scope>NUCLEOTIDE SEQUENCE</scope>
    <source>
        <strain evidence="2">S-188037</strain>
    </source>
</reference>
<keyword evidence="3" id="KW-1185">Reference proteome</keyword>
<dbReference type="PANTHER" id="PTHR37252">
    <property type="entry name" value="POLYADENYLATE-BINDING PROTEIN-INTERACTING PROTEIN 6"/>
    <property type="match status" value="1"/>
</dbReference>
<dbReference type="AlphaFoldDB" id="A0AAD4XJA6"/>
<dbReference type="Proteomes" id="UP001202328">
    <property type="component" value="Unassembled WGS sequence"/>
</dbReference>
<feature type="region of interest" description="Disordered" evidence="1">
    <location>
        <begin position="175"/>
        <end position="257"/>
    </location>
</feature>
<feature type="compositionally biased region" description="Polar residues" evidence="1">
    <location>
        <begin position="91"/>
        <end position="102"/>
    </location>
</feature>
<organism evidence="2 3">
    <name type="scientific">Papaver atlanticum</name>
    <dbReference type="NCBI Taxonomy" id="357466"/>
    <lineage>
        <taxon>Eukaryota</taxon>
        <taxon>Viridiplantae</taxon>
        <taxon>Streptophyta</taxon>
        <taxon>Embryophyta</taxon>
        <taxon>Tracheophyta</taxon>
        <taxon>Spermatophyta</taxon>
        <taxon>Magnoliopsida</taxon>
        <taxon>Ranunculales</taxon>
        <taxon>Papaveraceae</taxon>
        <taxon>Papaveroideae</taxon>
        <taxon>Papaver</taxon>
    </lineage>
</organism>
<evidence type="ECO:0000313" key="3">
    <source>
        <dbReference type="Proteomes" id="UP001202328"/>
    </source>
</evidence>
<feature type="compositionally biased region" description="Low complexity" evidence="1">
    <location>
        <begin position="207"/>
        <end position="234"/>
    </location>
</feature>
<dbReference type="PANTHER" id="PTHR37252:SF3">
    <property type="entry name" value="POLYADENYLATE-BINDING PROTEIN-INTERACTING PROTEIN 6"/>
    <property type="match status" value="1"/>
</dbReference>
<sequence>MLAECKLGSSSAHSFSGTTNSVVDHLLPVIASVSMSLEIMKSTLNPYAKSFVPLSEKHGSAVASTWSHEVNKQNQCSPRSGVASPKFINHGGNQQSRNQDWTQGQKNQGSSGSSFVIPNGMTAQEYLDEASEMDLAYLGGLFPGLSEQSIGYIYSACGDDVDAAVLMLKQVEDPAESSQHLPDTLDIGDESPPELKSQAAVAEPKLNESNSGNSPGSSSSLSSSALHLDLAESSQHLPDTLNIGDESSDLKSPGFLP</sequence>
<dbReference type="InterPro" id="IPR038981">
    <property type="entry name" value="CID5/CID6"/>
</dbReference>
<comment type="caution">
    <text evidence="2">The sequence shown here is derived from an EMBL/GenBank/DDBJ whole genome shotgun (WGS) entry which is preliminary data.</text>
</comment>
<dbReference type="EMBL" id="JAJJMB010008429">
    <property type="protein sequence ID" value="KAI3923635.1"/>
    <property type="molecule type" value="Genomic_DNA"/>
</dbReference>
<gene>
    <name evidence="2" type="ORF">MKW98_011265</name>
</gene>
<evidence type="ECO:0000313" key="2">
    <source>
        <dbReference type="EMBL" id="KAI3923635.1"/>
    </source>
</evidence>
<proteinExistence type="predicted"/>
<evidence type="ECO:0000256" key="1">
    <source>
        <dbReference type="SAM" id="MobiDB-lite"/>
    </source>
</evidence>
<feature type="compositionally biased region" description="Low complexity" evidence="1">
    <location>
        <begin position="103"/>
        <end position="114"/>
    </location>
</feature>
<protein>
    <recommendedName>
        <fullName evidence="4">Ubiquitin system component Cue</fullName>
    </recommendedName>
</protein>
<evidence type="ECO:0008006" key="4">
    <source>
        <dbReference type="Google" id="ProtNLM"/>
    </source>
</evidence>